<dbReference type="SUPFAM" id="SSF54106">
    <property type="entry name" value="LysM domain"/>
    <property type="match status" value="1"/>
</dbReference>
<feature type="region of interest" description="Disordered" evidence="1">
    <location>
        <begin position="440"/>
        <end position="471"/>
    </location>
</feature>
<dbReference type="SUPFAM" id="SSF56837">
    <property type="entry name" value="Colicin"/>
    <property type="match status" value="1"/>
</dbReference>
<organism evidence="3 4">
    <name type="scientific">Cystobacter ferrugineus</name>
    <dbReference type="NCBI Taxonomy" id="83449"/>
    <lineage>
        <taxon>Bacteria</taxon>
        <taxon>Pseudomonadati</taxon>
        <taxon>Myxococcota</taxon>
        <taxon>Myxococcia</taxon>
        <taxon>Myxococcales</taxon>
        <taxon>Cystobacterineae</taxon>
        <taxon>Archangiaceae</taxon>
        <taxon>Cystobacter</taxon>
    </lineage>
</organism>
<dbReference type="Gene3D" id="1.10.490.30">
    <property type="entry name" value="Colicin"/>
    <property type="match status" value="1"/>
</dbReference>
<dbReference type="CDD" id="cd00118">
    <property type="entry name" value="LysM"/>
    <property type="match status" value="1"/>
</dbReference>
<dbReference type="Pfam" id="PF01476">
    <property type="entry name" value="LysM"/>
    <property type="match status" value="1"/>
</dbReference>
<evidence type="ECO:0000313" key="4">
    <source>
        <dbReference type="Proteomes" id="UP000182229"/>
    </source>
</evidence>
<gene>
    <name evidence="3" type="ORF">BON30_05875</name>
</gene>
<dbReference type="EMBL" id="MPIN01000001">
    <property type="protein sequence ID" value="OJH42707.1"/>
    <property type="molecule type" value="Genomic_DNA"/>
</dbReference>
<evidence type="ECO:0000259" key="2">
    <source>
        <dbReference type="PROSITE" id="PS51782"/>
    </source>
</evidence>
<feature type="domain" description="LysM" evidence="2">
    <location>
        <begin position="2"/>
        <end position="49"/>
    </location>
</feature>
<name>A0A1L9BKD3_9BACT</name>
<evidence type="ECO:0000313" key="3">
    <source>
        <dbReference type="EMBL" id="OJH42707.1"/>
    </source>
</evidence>
<keyword evidence="4" id="KW-1185">Reference proteome</keyword>
<reference evidence="4" key="1">
    <citation type="submission" date="2016-11" db="EMBL/GenBank/DDBJ databases">
        <authorList>
            <person name="Shukria A."/>
            <person name="Stevens D.C."/>
        </authorList>
    </citation>
    <scope>NUCLEOTIDE SEQUENCE [LARGE SCALE GENOMIC DNA]</scope>
    <source>
        <strain evidence="4">Cbfe23</strain>
    </source>
</reference>
<dbReference type="InterPro" id="IPR018392">
    <property type="entry name" value="LysM"/>
</dbReference>
<dbReference type="RefSeq" id="WP_143177310.1">
    <property type="nucleotide sequence ID" value="NZ_MPIN01000001.1"/>
</dbReference>
<dbReference type="PROSITE" id="PS51782">
    <property type="entry name" value="LYSM"/>
    <property type="match status" value="1"/>
</dbReference>
<proteinExistence type="predicted"/>
<dbReference type="OrthoDB" id="370541at2"/>
<reference evidence="3 4" key="2">
    <citation type="submission" date="2016-12" db="EMBL/GenBank/DDBJ databases">
        <title>Draft Genome Sequence of Cystobacter ferrugineus Strain Cbfe23.</title>
        <authorList>
            <person name="Akbar S."/>
            <person name="Dowd S.E."/>
            <person name="Stevens D.C."/>
        </authorList>
    </citation>
    <scope>NUCLEOTIDE SEQUENCE [LARGE SCALE GENOMIC DNA]</scope>
    <source>
        <strain evidence="3 4">Cbfe23</strain>
    </source>
</reference>
<dbReference type="Gene3D" id="3.10.350.10">
    <property type="entry name" value="LysM domain"/>
    <property type="match status" value="1"/>
</dbReference>
<dbReference type="AlphaFoldDB" id="A0A1L9BKD3"/>
<sequence>MPQYIVQPQDTLIGIAAKRLGNANRWPEIASLNRLAHPNFLLVGQQLELPGAQSLMPSPLFATKQSTNSWAEMASLNGLWGYTPVSSPSLGTKQSNQAQTPATLAWARGSLFVVFEQLSEMSGKVIRKVAVIPKDFSLLPANLLGKITPAEHAMALKPASSQFLSTSQKVFGAPSINGAPLLIDLAKAEAAGAKIVPMEQLVTELKQFAAQNPGAKSRVDKLIDIIQTVEGEVLIEGKVNGKAVSKLSAAHSAYVRSAEELWGKSASKQITKAQLEAELKALEGAFGKAKHIGRIGRALTVVGVIFTVKDVADATQRSINQKSYKPLAAESIRQVGGWGGAIAGAKAGFAVGALFGIETGPGAVITGALGAVIVGGAAYYGFDLLADKLSPNSGQPCTQEKKSDHHGFNTPRWIHGGAVGVKEQAKSGYCKPGYRSGKPWVTQRKRSTSSVGHLPRMIGEPMSRSFGNKRGSPPAKAILRILLKLAGHGFKRGL</sequence>
<dbReference type="Proteomes" id="UP000182229">
    <property type="component" value="Unassembled WGS sequence"/>
</dbReference>
<dbReference type="InterPro" id="IPR036779">
    <property type="entry name" value="LysM_dom_sf"/>
</dbReference>
<comment type="caution">
    <text evidence="3">The sequence shown here is derived from an EMBL/GenBank/DDBJ whole genome shotgun (WGS) entry which is preliminary data.</text>
</comment>
<evidence type="ECO:0000256" key="1">
    <source>
        <dbReference type="SAM" id="MobiDB-lite"/>
    </source>
</evidence>
<protein>
    <recommendedName>
        <fullName evidence="2">LysM domain-containing protein</fullName>
    </recommendedName>
</protein>
<dbReference type="STRING" id="83449.BON30_05875"/>
<dbReference type="InterPro" id="IPR038283">
    <property type="entry name" value="Channel_colicin_C_sf"/>
</dbReference>
<accession>A0A1L9BKD3</accession>